<evidence type="ECO:0000313" key="3">
    <source>
        <dbReference type="Proteomes" id="UP000226592"/>
    </source>
</evidence>
<organism evidence="2 3">
    <name type="scientific">Candidatus Iainarchaeum sp</name>
    <dbReference type="NCBI Taxonomy" id="3101447"/>
    <lineage>
        <taxon>Archaea</taxon>
        <taxon>Candidatus Iainarchaeota</taxon>
        <taxon>Candidatus Iainarchaeia</taxon>
        <taxon>Candidatus Iainarchaeales</taxon>
        <taxon>Candidatus Iainarchaeaceae</taxon>
        <taxon>Candidatus Iainarchaeum</taxon>
    </lineage>
</organism>
<dbReference type="PANTHER" id="PTHR43252:SF7">
    <property type="entry name" value="TRANSCRIPTIONAL REGULATOR YQJI"/>
    <property type="match status" value="1"/>
</dbReference>
<dbReference type="InterPro" id="IPR036390">
    <property type="entry name" value="WH_DNA-bd_sf"/>
</dbReference>
<dbReference type="SUPFAM" id="SSF46785">
    <property type="entry name" value="Winged helix' DNA-binding domain"/>
    <property type="match status" value="1"/>
</dbReference>
<dbReference type="EMBL" id="NZBU01000009">
    <property type="protein sequence ID" value="MAG22227.1"/>
    <property type="molecule type" value="Genomic_DNA"/>
</dbReference>
<dbReference type="Pfam" id="PF03551">
    <property type="entry name" value="PadR"/>
    <property type="match status" value="1"/>
</dbReference>
<evidence type="ECO:0000259" key="1">
    <source>
        <dbReference type="Pfam" id="PF03551"/>
    </source>
</evidence>
<dbReference type="PANTHER" id="PTHR43252">
    <property type="entry name" value="TRANSCRIPTIONAL REGULATOR YQJI"/>
    <property type="match status" value="1"/>
</dbReference>
<name>A0A2D6M1D5_9ARCH</name>
<dbReference type="InterPro" id="IPR036388">
    <property type="entry name" value="WH-like_DNA-bd_sf"/>
</dbReference>
<gene>
    <name evidence="2" type="ORF">CL943_02900</name>
</gene>
<dbReference type="Proteomes" id="UP000226592">
    <property type="component" value="Unassembled WGS sequence"/>
</dbReference>
<dbReference type="AlphaFoldDB" id="A0A2D6M1D5"/>
<accession>A0A2D6M1D5</accession>
<protein>
    <submittedName>
        <fullName evidence="2">PadR family transcriptional regulator</fullName>
    </submittedName>
</protein>
<evidence type="ECO:0000313" key="2">
    <source>
        <dbReference type="EMBL" id="MAG22227.1"/>
    </source>
</evidence>
<reference evidence="3" key="1">
    <citation type="submission" date="2017-09" db="EMBL/GenBank/DDBJ databases">
        <title>The Reconstruction of 2,631 Draft Metagenome-Assembled Genomes from the Global Oceans.</title>
        <authorList>
            <person name="Tully B.J."/>
            <person name="Graham E.D."/>
            <person name="Heidelberg J.F."/>
        </authorList>
    </citation>
    <scope>NUCLEOTIDE SEQUENCE [LARGE SCALE GENOMIC DNA]</scope>
</reference>
<feature type="domain" description="Transcription regulator PadR N-terminal" evidence="1">
    <location>
        <begin position="25"/>
        <end position="92"/>
    </location>
</feature>
<dbReference type="InterPro" id="IPR005149">
    <property type="entry name" value="Tscrpt_reg_PadR_N"/>
</dbReference>
<sequence length="106" mass="12478">MAVKESREIVRLREKLGIKVLWVYILSLLNKAPSHAYILRNKIEERFGFRTGNVTVYVVLYKLEGRGFVTAKRENNRKVYTITTRGKTLLKEAEKEFKDKQKLIFS</sequence>
<dbReference type="Gene3D" id="1.10.10.10">
    <property type="entry name" value="Winged helix-like DNA-binding domain superfamily/Winged helix DNA-binding domain"/>
    <property type="match status" value="1"/>
</dbReference>
<proteinExistence type="predicted"/>
<comment type="caution">
    <text evidence="2">The sequence shown here is derived from an EMBL/GenBank/DDBJ whole genome shotgun (WGS) entry which is preliminary data.</text>
</comment>